<evidence type="ECO:0000256" key="1">
    <source>
        <dbReference type="ARBA" id="ARBA00004141"/>
    </source>
</evidence>
<dbReference type="InterPro" id="IPR020846">
    <property type="entry name" value="MFS_dom"/>
</dbReference>
<feature type="transmembrane region" description="Helical" evidence="6">
    <location>
        <begin position="230"/>
        <end position="257"/>
    </location>
</feature>
<feature type="transmembrane region" description="Helical" evidence="6">
    <location>
        <begin position="380"/>
        <end position="404"/>
    </location>
</feature>
<feature type="transmembrane region" description="Helical" evidence="6">
    <location>
        <begin position="556"/>
        <end position="578"/>
    </location>
</feature>
<feature type="transmembrane region" description="Helical" evidence="6">
    <location>
        <begin position="269"/>
        <end position="292"/>
    </location>
</feature>
<sequence length="619" mass="66638">MTVESEPVFEADAAADIAVRARRNAAPDGLHDGHDMVVSAVGGFDTQRRDDERAPLLPKVDDDDRPPPYSEFSALPWYRRPSVSGPSYTPITTFVLIAVLQVYWMLPMFFITALANAGIIVPKMNLIISLICRRYFADEAIANPMLANLPLDVGTGNPQCHSAEVSAQVTQFTLYGNLMSGILCAITSPKLGTLSDRYGRLRIIVITSTGMLIGDAIILCAANFPEKFPVNWILAAYAVEGLCGSFIAAMAIAHSYATDCIPVDRRSTVFGYFHAALFTGVALGPIVSAYIIRAMGSIVSIFYISIGVHIAFILLTGLCVPESLTKARQAAAREKHALERAAIPPSSDWINQIRNFNLFEPLKVLYPKGRGTSPALRRNLLLLAAVDTTVFGVHMGAVNVTIIYTSHIFNWTNFETSRLVSISNGSRVFFLMIVLPLINRVFRGRARDREASGRSNQPPAGADAVDLGIIRTAIFFDTLGYLGYTLSRSSNAFLISSAVAAAGGIGSPTLQSSLTKHVPPDRTGQLLGAIGLLHALARVVAPTVFNAIYAATVASFAQAVWIALTAVFAVAWAASFFVRPGLRLGGDDEDLSGGDAEAEAEAARRASENERNAAVVERE</sequence>
<accession>A0ABR1XN05</accession>
<feature type="transmembrane region" description="Helical" evidence="6">
    <location>
        <begin position="298"/>
        <end position="320"/>
    </location>
</feature>
<protein>
    <submittedName>
        <fullName evidence="8">Tetracycline-efflux transporter-like protein</fullName>
    </submittedName>
</protein>
<keyword evidence="3 6" id="KW-1133">Transmembrane helix</keyword>
<feature type="compositionally biased region" description="Basic and acidic residues" evidence="5">
    <location>
        <begin position="601"/>
        <end position="619"/>
    </location>
</feature>
<feature type="transmembrane region" description="Helical" evidence="6">
    <location>
        <begin position="424"/>
        <end position="442"/>
    </location>
</feature>
<evidence type="ECO:0000256" key="3">
    <source>
        <dbReference type="ARBA" id="ARBA00022989"/>
    </source>
</evidence>
<evidence type="ECO:0000256" key="5">
    <source>
        <dbReference type="SAM" id="MobiDB-lite"/>
    </source>
</evidence>
<dbReference type="Pfam" id="PF07690">
    <property type="entry name" value="MFS_1"/>
    <property type="match status" value="1"/>
</dbReference>
<dbReference type="PANTHER" id="PTHR23507">
    <property type="entry name" value="ZGC:174356"/>
    <property type="match status" value="1"/>
</dbReference>
<comment type="subcellular location">
    <subcellularLocation>
        <location evidence="1">Membrane</location>
        <topology evidence="1">Multi-pass membrane protein</topology>
    </subcellularLocation>
</comment>
<evidence type="ECO:0000256" key="6">
    <source>
        <dbReference type="SAM" id="Phobius"/>
    </source>
</evidence>
<gene>
    <name evidence="8" type="ORF">IWX90DRAFT_479388</name>
</gene>
<dbReference type="InterPro" id="IPR036259">
    <property type="entry name" value="MFS_trans_sf"/>
</dbReference>
<feature type="domain" description="Major facilitator superfamily (MFS) profile" evidence="7">
    <location>
        <begin position="111"/>
        <end position="583"/>
    </location>
</feature>
<dbReference type="PANTHER" id="PTHR23507:SF40">
    <property type="entry name" value="TETRACYCLINE-EFFLUX TRANSPORTER"/>
    <property type="match status" value="1"/>
</dbReference>
<feature type="compositionally biased region" description="Acidic residues" evidence="5">
    <location>
        <begin position="587"/>
        <end position="600"/>
    </location>
</feature>
<reference evidence="8 9" key="1">
    <citation type="journal article" date="2022" name="G3 (Bethesda)">
        <title>Enemy or ally: a genomic approach to elucidate the lifestyle of Phyllosticta citrichinaensis.</title>
        <authorList>
            <person name="Buijs V.A."/>
            <person name="Groenewald J.Z."/>
            <person name="Haridas S."/>
            <person name="LaButti K.M."/>
            <person name="Lipzen A."/>
            <person name="Martin F.M."/>
            <person name="Barry K."/>
            <person name="Grigoriev I.V."/>
            <person name="Crous P.W."/>
            <person name="Seidl M.F."/>
        </authorList>
    </citation>
    <scope>NUCLEOTIDE SEQUENCE [LARGE SCALE GENOMIC DNA]</scope>
    <source>
        <strain evidence="8 9">CBS 129764</strain>
    </source>
</reference>
<dbReference type="EMBL" id="JBBWUH010000007">
    <property type="protein sequence ID" value="KAK8161583.1"/>
    <property type="molecule type" value="Genomic_DNA"/>
</dbReference>
<feature type="region of interest" description="Disordered" evidence="5">
    <location>
        <begin position="586"/>
        <end position="619"/>
    </location>
</feature>
<organism evidence="8 9">
    <name type="scientific">Phyllosticta citrichinensis</name>
    <dbReference type="NCBI Taxonomy" id="1130410"/>
    <lineage>
        <taxon>Eukaryota</taxon>
        <taxon>Fungi</taxon>
        <taxon>Dikarya</taxon>
        <taxon>Ascomycota</taxon>
        <taxon>Pezizomycotina</taxon>
        <taxon>Dothideomycetes</taxon>
        <taxon>Dothideomycetes incertae sedis</taxon>
        <taxon>Botryosphaeriales</taxon>
        <taxon>Phyllostictaceae</taxon>
        <taxon>Phyllosticta</taxon>
    </lineage>
</organism>
<feature type="transmembrane region" description="Helical" evidence="6">
    <location>
        <begin position="203"/>
        <end position="224"/>
    </location>
</feature>
<name>A0ABR1XN05_9PEZI</name>
<keyword evidence="9" id="KW-1185">Reference proteome</keyword>
<keyword evidence="2 6" id="KW-0812">Transmembrane</keyword>
<feature type="transmembrane region" description="Helical" evidence="6">
    <location>
        <begin position="91"/>
        <end position="115"/>
    </location>
</feature>
<evidence type="ECO:0000313" key="8">
    <source>
        <dbReference type="EMBL" id="KAK8161583.1"/>
    </source>
</evidence>
<proteinExistence type="predicted"/>
<feature type="transmembrane region" description="Helical" evidence="6">
    <location>
        <begin position="526"/>
        <end position="550"/>
    </location>
</feature>
<keyword evidence="4 6" id="KW-0472">Membrane</keyword>
<dbReference type="SUPFAM" id="SSF103473">
    <property type="entry name" value="MFS general substrate transporter"/>
    <property type="match status" value="1"/>
</dbReference>
<dbReference type="Proteomes" id="UP001456524">
    <property type="component" value="Unassembled WGS sequence"/>
</dbReference>
<dbReference type="Gene3D" id="1.20.1250.20">
    <property type="entry name" value="MFS general substrate transporter like domains"/>
    <property type="match status" value="1"/>
</dbReference>
<evidence type="ECO:0000256" key="4">
    <source>
        <dbReference type="ARBA" id="ARBA00023136"/>
    </source>
</evidence>
<evidence type="ECO:0000256" key="2">
    <source>
        <dbReference type="ARBA" id="ARBA00022692"/>
    </source>
</evidence>
<dbReference type="InterPro" id="IPR011701">
    <property type="entry name" value="MFS"/>
</dbReference>
<evidence type="ECO:0000259" key="7">
    <source>
        <dbReference type="PROSITE" id="PS50850"/>
    </source>
</evidence>
<dbReference type="PROSITE" id="PS50850">
    <property type="entry name" value="MFS"/>
    <property type="match status" value="1"/>
</dbReference>
<evidence type="ECO:0000313" key="9">
    <source>
        <dbReference type="Proteomes" id="UP001456524"/>
    </source>
</evidence>
<comment type="caution">
    <text evidence="8">The sequence shown here is derived from an EMBL/GenBank/DDBJ whole genome shotgun (WGS) entry which is preliminary data.</text>
</comment>